<dbReference type="AlphaFoldDB" id="A0A3N4HXU7"/>
<feature type="region of interest" description="Disordered" evidence="1">
    <location>
        <begin position="59"/>
        <end position="85"/>
    </location>
</feature>
<evidence type="ECO:0000256" key="1">
    <source>
        <dbReference type="SAM" id="MobiDB-lite"/>
    </source>
</evidence>
<dbReference type="EMBL" id="ML119710">
    <property type="protein sequence ID" value="RPA78519.1"/>
    <property type="molecule type" value="Genomic_DNA"/>
</dbReference>
<keyword evidence="3" id="KW-1185">Reference proteome</keyword>
<organism evidence="2 3">
    <name type="scientific">Ascobolus immersus RN42</name>
    <dbReference type="NCBI Taxonomy" id="1160509"/>
    <lineage>
        <taxon>Eukaryota</taxon>
        <taxon>Fungi</taxon>
        <taxon>Dikarya</taxon>
        <taxon>Ascomycota</taxon>
        <taxon>Pezizomycotina</taxon>
        <taxon>Pezizomycetes</taxon>
        <taxon>Pezizales</taxon>
        <taxon>Ascobolaceae</taxon>
        <taxon>Ascobolus</taxon>
    </lineage>
</organism>
<reference evidence="2 3" key="1">
    <citation type="journal article" date="2018" name="Nat. Ecol. Evol.">
        <title>Pezizomycetes genomes reveal the molecular basis of ectomycorrhizal truffle lifestyle.</title>
        <authorList>
            <person name="Murat C."/>
            <person name="Payen T."/>
            <person name="Noel B."/>
            <person name="Kuo A."/>
            <person name="Morin E."/>
            <person name="Chen J."/>
            <person name="Kohler A."/>
            <person name="Krizsan K."/>
            <person name="Balestrini R."/>
            <person name="Da Silva C."/>
            <person name="Montanini B."/>
            <person name="Hainaut M."/>
            <person name="Levati E."/>
            <person name="Barry K.W."/>
            <person name="Belfiori B."/>
            <person name="Cichocki N."/>
            <person name="Clum A."/>
            <person name="Dockter R.B."/>
            <person name="Fauchery L."/>
            <person name="Guy J."/>
            <person name="Iotti M."/>
            <person name="Le Tacon F."/>
            <person name="Lindquist E.A."/>
            <person name="Lipzen A."/>
            <person name="Malagnac F."/>
            <person name="Mello A."/>
            <person name="Molinier V."/>
            <person name="Miyauchi S."/>
            <person name="Poulain J."/>
            <person name="Riccioni C."/>
            <person name="Rubini A."/>
            <person name="Sitrit Y."/>
            <person name="Splivallo R."/>
            <person name="Traeger S."/>
            <person name="Wang M."/>
            <person name="Zifcakova L."/>
            <person name="Wipf D."/>
            <person name="Zambonelli A."/>
            <person name="Paolocci F."/>
            <person name="Nowrousian M."/>
            <person name="Ottonello S."/>
            <person name="Baldrian P."/>
            <person name="Spatafora J.W."/>
            <person name="Henrissat B."/>
            <person name="Nagy L.G."/>
            <person name="Aury J.M."/>
            <person name="Wincker P."/>
            <person name="Grigoriev I.V."/>
            <person name="Bonfante P."/>
            <person name="Martin F.M."/>
        </authorList>
    </citation>
    <scope>NUCLEOTIDE SEQUENCE [LARGE SCALE GENOMIC DNA]</scope>
    <source>
        <strain evidence="2 3">RN42</strain>
    </source>
</reference>
<accession>A0A3N4HXU7</accession>
<evidence type="ECO:0000313" key="3">
    <source>
        <dbReference type="Proteomes" id="UP000275078"/>
    </source>
</evidence>
<gene>
    <name evidence="2" type="ORF">BJ508DRAFT_309157</name>
</gene>
<sequence>MNFISNYAYEPQSARSVFEPSPQAVYYPSGCATGVSIDHTFFPPASSRPAFPNEAQNNWMVQGMNSPPATPPTSPSPPPPTPEQQKRLLRFTPQDRHLVLKGLKPDLMRQLIDHPELQSQNEGDPGWLLLRLYGVVQNRSQQLKGENDTLREENVALRGETHGLREAFESIHSDNVALRARVQATEDQNLQLAESLKAKHDENITIKVEARRFARKVEKVQMDLVSKNNHLERRVNAIVNRYLVDAEASNANVRCALQRHLTPEYYRLVESKLPTGDGNHYAHSATMEEVESSIESLTEANQESKLMLGALLEVLKGARWFESQPVDGWIV</sequence>
<evidence type="ECO:0000313" key="2">
    <source>
        <dbReference type="EMBL" id="RPA78519.1"/>
    </source>
</evidence>
<name>A0A3N4HXU7_ASCIM</name>
<proteinExistence type="predicted"/>
<protein>
    <submittedName>
        <fullName evidence="2">Uncharacterized protein</fullName>
    </submittedName>
</protein>
<feature type="compositionally biased region" description="Pro residues" evidence="1">
    <location>
        <begin position="68"/>
        <end position="82"/>
    </location>
</feature>
<dbReference type="Proteomes" id="UP000275078">
    <property type="component" value="Unassembled WGS sequence"/>
</dbReference>